<dbReference type="SUPFAM" id="SSF52540">
    <property type="entry name" value="P-loop containing nucleoside triphosphate hydrolases"/>
    <property type="match status" value="2"/>
</dbReference>
<dbReference type="Gene3D" id="1.10.287.380">
    <property type="entry name" value="Valyl-tRNA synthetase, C-terminal domain"/>
    <property type="match status" value="1"/>
</dbReference>
<keyword evidence="4" id="KW-0699">rRNA-binding</keyword>
<dbReference type="Pfam" id="PF00005">
    <property type="entry name" value="ABC_tran"/>
    <property type="match status" value="2"/>
</dbReference>
<evidence type="ECO:0000256" key="10">
    <source>
        <dbReference type="ARBA" id="ARBA00022884"/>
    </source>
</evidence>
<dbReference type="InterPro" id="IPR032781">
    <property type="entry name" value="ABC_tran_Xtn"/>
</dbReference>
<comment type="similarity">
    <text evidence="1">Belongs to the ABC transporter superfamily. ABCF family. Translational throttle EttA subfamily.</text>
</comment>
<dbReference type="FunFam" id="3.40.50.300:FF:000011">
    <property type="entry name" value="Putative ABC transporter ATP-binding component"/>
    <property type="match status" value="1"/>
</dbReference>
<dbReference type="FunFam" id="3.40.50.300:FF:000183">
    <property type="entry name" value="ABC transporter ATP-binding protein yjjK"/>
    <property type="match status" value="1"/>
</dbReference>
<dbReference type="InterPro" id="IPR051309">
    <property type="entry name" value="ABCF_ATPase"/>
</dbReference>
<dbReference type="CDD" id="cd03221">
    <property type="entry name" value="ABCF_EF-3"/>
    <property type="match status" value="2"/>
</dbReference>
<keyword evidence="10" id="KW-0694">RNA-binding</keyword>
<proteinExistence type="inferred from homology"/>
<feature type="domain" description="ABC transporter" evidence="13">
    <location>
        <begin position="4"/>
        <end position="248"/>
    </location>
</feature>
<sequence>MNYLSVENLTKSFGVRVLFEDLTFGIDKGDKVAIVAKNGQGKSTLLKILCDLEDKDSGKVVYRKDIRVDYLQQDENFDPDLTIIDEVLSTDTPESQAILAYEKAMLDLEDMDKYNVALEMMNDANAWDYEVKANQILSQLQLFDKTLKIGTLSGGQKKRLALAKLLISEPDIMILDEPTNHLDLDMIEWLETFLSQSNSTIIMVTHDRYFLEVICNTIYELEDQTIYKYNGNFSYYLEKKAERQEILAATIGKAKNLMSTELEWIRRQPKARGTKQKARVDAFAGIKEVATQKVQEDQLEIEIEMSRLGSKVVEIHKLQKSFGDKIIIDQMDYVFKRGEKLGIVGKNGAGKSTFLNMLVGKELPTSGKISVGETIVMGYYHQDGLKFDEQKKVIDIIKDIAEFIPLTKGRRYSAAQFLEMFMFPKDMHYNFVYKLSGGEKKRLYLMTILMKNPNFLILDEPTNDLDIFTLSVLEAYLTDFKGCLIVVSHDRYFMDKMVEHTFYFEGDGKIKDVLGNYTDYRAYLKAQESADKLKGKASADKKVAIAEVPVANTATTNTDTKRKLTYKEKQEFNTIEKELSDLNDENTSILEKMTAGVDDAEEMKQLSIRMTEIAQLIESKENRWLELSEIEG</sequence>
<evidence type="ECO:0000256" key="1">
    <source>
        <dbReference type="ARBA" id="ARBA00005868"/>
    </source>
</evidence>
<evidence type="ECO:0000256" key="11">
    <source>
        <dbReference type="ARBA" id="ARBA00022917"/>
    </source>
</evidence>
<evidence type="ECO:0000313" key="15">
    <source>
        <dbReference type="Proteomes" id="UP000249248"/>
    </source>
</evidence>
<dbReference type="GO" id="GO:0000049">
    <property type="term" value="F:tRNA binding"/>
    <property type="evidence" value="ECO:0007669"/>
    <property type="project" value="UniProtKB-KW"/>
</dbReference>
<dbReference type="Gene3D" id="3.40.50.300">
    <property type="entry name" value="P-loop containing nucleotide triphosphate hydrolases"/>
    <property type="match status" value="2"/>
</dbReference>
<dbReference type="PANTHER" id="PTHR42855">
    <property type="entry name" value="ABC TRANSPORTER ATP-BINDING SUBUNIT"/>
    <property type="match status" value="1"/>
</dbReference>
<dbReference type="GO" id="GO:0005524">
    <property type="term" value="F:ATP binding"/>
    <property type="evidence" value="ECO:0007669"/>
    <property type="project" value="UniProtKB-KW"/>
</dbReference>
<organism evidence="14 15">
    <name type="scientific">Putridiphycobacter roseus</name>
    <dbReference type="NCBI Taxonomy" id="2219161"/>
    <lineage>
        <taxon>Bacteria</taxon>
        <taxon>Pseudomonadati</taxon>
        <taxon>Bacteroidota</taxon>
        <taxon>Flavobacteriia</taxon>
        <taxon>Flavobacteriales</taxon>
        <taxon>Crocinitomicaceae</taxon>
        <taxon>Putridiphycobacter</taxon>
    </lineage>
</organism>
<keyword evidence="6" id="KW-0547">Nucleotide-binding</keyword>
<gene>
    <name evidence="14" type="ORF">DNU06_13225</name>
</gene>
<evidence type="ECO:0000256" key="4">
    <source>
        <dbReference type="ARBA" id="ARBA00022730"/>
    </source>
</evidence>
<dbReference type="OrthoDB" id="1521973at2"/>
<dbReference type="GO" id="GO:0016887">
    <property type="term" value="F:ATP hydrolysis activity"/>
    <property type="evidence" value="ECO:0007669"/>
    <property type="project" value="InterPro"/>
</dbReference>
<accession>A0A2W1NLG5</accession>
<dbReference type="PROSITE" id="PS00211">
    <property type="entry name" value="ABC_TRANSPORTER_1"/>
    <property type="match status" value="1"/>
</dbReference>
<feature type="coiled-coil region" evidence="12">
    <location>
        <begin position="572"/>
        <end position="623"/>
    </location>
</feature>
<dbReference type="PANTHER" id="PTHR42855:SF1">
    <property type="entry name" value="ABC TRANSPORTER DOMAIN-CONTAINING PROTEIN"/>
    <property type="match status" value="1"/>
</dbReference>
<keyword evidence="7" id="KW-0378">Hydrolase</keyword>
<evidence type="ECO:0000256" key="8">
    <source>
        <dbReference type="ARBA" id="ARBA00022840"/>
    </source>
</evidence>
<dbReference type="AlphaFoldDB" id="A0A2W1NLG5"/>
<keyword evidence="11" id="KW-0648">Protein biosynthesis</keyword>
<dbReference type="InterPro" id="IPR032524">
    <property type="entry name" value="ABC_tran_C"/>
</dbReference>
<dbReference type="GO" id="GO:0003677">
    <property type="term" value="F:DNA binding"/>
    <property type="evidence" value="ECO:0007669"/>
    <property type="project" value="InterPro"/>
</dbReference>
<dbReference type="Pfam" id="PF12848">
    <property type="entry name" value="ABC_tran_Xtn"/>
    <property type="match status" value="1"/>
</dbReference>
<dbReference type="InterPro" id="IPR027417">
    <property type="entry name" value="P-loop_NTPase"/>
</dbReference>
<reference evidence="14 15" key="1">
    <citation type="submission" date="2018-06" db="EMBL/GenBank/DDBJ databases">
        <title>The draft genome sequence of Crocinitomix sp. SM1701.</title>
        <authorList>
            <person name="Zhang X."/>
        </authorList>
    </citation>
    <scope>NUCLEOTIDE SEQUENCE [LARGE SCALE GENOMIC DNA]</scope>
    <source>
        <strain evidence="14 15">SM1701</strain>
    </source>
</reference>
<evidence type="ECO:0000256" key="2">
    <source>
        <dbReference type="ARBA" id="ARBA00022490"/>
    </source>
</evidence>
<keyword evidence="12" id="KW-0175">Coiled coil</keyword>
<evidence type="ECO:0000256" key="3">
    <source>
        <dbReference type="ARBA" id="ARBA00022555"/>
    </source>
</evidence>
<keyword evidence="2" id="KW-0963">Cytoplasm</keyword>
<evidence type="ECO:0000256" key="12">
    <source>
        <dbReference type="SAM" id="Coils"/>
    </source>
</evidence>
<dbReference type="InterPro" id="IPR003593">
    <property type="entry name" value="AAA+_ATPase"/>
</dbReference>
<dbReference type="GO" id="GO:0006412">
    <property type="term" value="P:translation"/>
    <property type="evidence" value="ECO:0007669"/>
    <property type="project" value="UniProtKB-KW"/>
</dbReference>
<dbReference type="InterPro" id="IPR003439">
    <property type="entry name" value="ABC_transporter-like_ATP-bd"/>
</dbReference>
<evidence type="ECO:0000256" key="6">
    <source>
        <dbReference type="ARBA" id="ARBA00022741"/>
    </source>
</evidence>
<name>A0A2W1NLG5_9FLAO</name>
<dbReference type="Pfam" id="PF16326">
    <property type="entry name" value="ABC_tran_CTD"/>
    <property type="match status" value="1"/>
</dbReference>
<comment type="caution">
    <text evidence="14">The sequence shown here is derived from an EMBL/GenBank/DDBJ whole genome shotgun (WGS) entry which is preliminary data.</text>
</comment>
<dbReference type="GO" id="GO:0019843">
    <property type="term" value="F:rRNA binding"/>
    <property type="evidence" value="ECO:0007669"/>
    <property type="project" value="UniProtKB-KW"/>
</dbReference>
<dbReference type="InterPro" id="IPR017871">
    <property type="entry name" value="ABC_transporter-like_CS"/>
</dbReference>
<keyword evidence="3" id="KW-0820">tRNA-binding</keyword>
<dbReference type="SMART" id="SM00382">
    <property type="entry name" value="AAA"/>
    <property type="match status" value="2"/>
</dbReference>
<evidence type="ECO:0000259" key="13">
    <source>
        <dbReference type="PROSITE" id="PS50893"/>
    </source>
</evidence>
<dbReference type="RefSeq" id="WP_111063961.1">
    <property type="nucleotide sequence ID" value="NZ_JBHUCU010000005.1"/>
</dbReference>
<evidence type="ECO:0000256" key="7">
    <source>
        <dbReference type="ARBA" id="ARBA00022801"/>
    </source>
</evidence>
<dbReference type="Proteomes" id="UP000249248">
    <property type="component" value="Unassembled WGS sequence"/>
</dbReference>
<keyword evidence="5" id="KW-0677">Repeat</keyword>
<evidence type="ECO:0000256" key="9">
    <source>
        <dbReference type="ARBA" id="ARBA00022845"/>
    </source>
</evidence>
<keyword evidence="9" id="KW-0810">Translation regulation</keyword>
<feature type="domain" description="ABC transporter" evidence="13">
    <location>
        <begin position="313"/>
        <end position="526"/>
    </location>
</feature>
<evidence type="ECO:0000256" key="5">
    <source>
        <dbReference type="ARBA" id="ARBA00022737"/>
    </source>
</evidence>
<dbReference type="EMBL" id="QKSB01000008">
    <property type="protein sequence ID" value="PZE16502.1"/>
    <property type="molecule type" value="Genomic_DNA"/>
</dbReference>
<keyword evidence="8 14" id="KW-0067">ATP-binding</keyword>
<evidence type="ECO:0000313" key="14">
    <source>
        <dbReference type="EMBL" id="PZE16502.1"/>
    </source>
</evidence>
<dbReference type="GO" id="GO:0006417">
    <property type="term" value="P:regulation of translation"/>
    <property type="evidence" value="ECO:0007669"/>
    <property type="project" value="UniProtKB-KW"/>
</dbReference>
<dbReference type="PROSITE" id="PS50893">
    <property type="entry name" value="ABC_TRANSPORTER_2"/>
    <property type="match status" value="2"/>
</dbReference>
<protein>
    <submittedName>
        <fullName evidence="14">ABC transporter ATP-binding protein</fullName>
    </submittedName>
</protein>
<keyword evidence="15" id="KW-1185">Reference proteome</keyword>
<dbReference type="InterPro" id="IPR037118">
    <property type="entry name" value="Val-tRNA_synth_C_sf"/>
</dbReference>